<dbReference type="Pfam" id="PF00079">
    <property type="entry name" value="Serpin"/>
    <property type="match status" value="1"/>
</dbReference>
<dbReference type="SUPFAM" id="SSF56574">
    <property type="entry name" value="Serpins"/>
    <property type="match status" value="1"/>
</dbReference>
<comment type="similarity">
    <text evidence="1">Belongs to the serpin family.</text>
</comment>
<evidence type="ECO:0000256" key="2">
    <source>
        <dbReference type="SAM" id="MobiDB-lite"/>
    </source>
</evidence>
<gene>
    <name evidence="5" type="ORF">SAMN05216354_0777</name>
</gene>
<dbReference type="GO" id="GO:0005615">
    <property type="term" value="C:extracellular space"/>
    <property type="evidence" value="ECO:0007669"/>
    <property type="project" value="InterPro"/>
</dbReference>
<proteinExistence type="inferred from homology"/>
<dbReference type="GO" id="GO:0004867">
    <property type="term" value="F:serine-type endopeptidase inhibitor activity"/>
    <property type="evidence" value="ECO:0007669"/>
    <property type="project" value="InterPro"/>
</dbReference>
<dbReference type="Gene3D" id="3.30.497.10">
    <property type="entry name" value="Antithrombin, subunit I, domain 2"/>
    <property type="match status" value="1"/>
</dbReference>
<dbReference type="InterPro" id="IPR023795">
    <property type="entry name" value="Serpin_CS"/>
</dbReference>
<organism evidence="5 6">
    <name type="scientific">Xylanibacter ruminicola</name>
    <name type="common">Prevotella ruminicola</name>
    <dbReference type="NCBI Taxonomy" id="839"/>
    <lineage>
        <taxon>Bacteria</taxon>
        <taxon>Pseudomonadati</taxon>
        <taxon>Bacteroidota</taxon>
        <taxon>Bacteroidia</taxon>
        <taxon>Bacteroidales</taxon>
        <taxon>Prevotellaceae</taxon>
        <taxon>Xylanibacter</taxon>
    </lineage>
</organism>
<dbReference type="InterPro" id="IPR000215">
    <property type="entry name" value="Serpin_fam"/>
</dbReference>
<evidence type="ECO:0000256" key="1">
    <source>
        <dbReference type="RuleBase" id="RU000411"/>
    </source>
</evidence>
<dbReference type="EMBL" id="FNUV01000002">
    <property type="protein sequence ID" value="SEF55791.1"/>
    <property type="molecule type" value="Genomic_DNA"/>
</dbReference>
<reference evidence="5 6" key="1">
    <citation type="submission" date="2016-10" db="EMBL/GenBank/DDBJ databases">
        <authorList>
            <person name="de Groot N.N."/>
        </authorList>
    </citation>
    <scope>NUCLEOTIDE SEQUENCE [LARGE SCALE GENOMIC DNA]</scope>
    <source>
        <strain evidence="5 6">AR32</strain>
    </source>
</reference>
<evidence type="ECO:0000313" key="6">
    <source>
        <dbReference type="Proteomes" id="UP000236735"/>
    </source>
</evidence>
<feature type="region of interest" description="Disordered" evidence="2">
    <location>
        <begin position="24"/>
        <end position="54"/>
    </location>
</feature>
<dbReference type="InterPro" id="IPR042185">
    <property type="entry name" value="Serpin_sf_2"/>
</dbReference>
<evidence type="ECO:0000259" key="4">
    <source>
        <dbReference type="SMART" id="SM00093"/>
    </source>
</evidence>
<dbReference type="Proteomes" id="UP000236735">
    <property type="component" value="Unassembled WGS sequence"/>
</dbReference>
<dbReference type="PANTHER" id="PTHR11461">
    <property type="entry name" value="SERINE PROTEASE INHIBITOR, SERPIN"/>
    <property type="match status" value="1"/>
</dbReference>
<dbReference type="PANTHER" id="PTHR11461:SF211">
    <property type="entry name" value="GH10112P-RELATED"/>
    <property type="match status" value="1"/>
</dbReference>
<name>A0A1H5T114_XYLRU</name>
<dbReference type="InterPro" id="IPR036186">
    <property type="entry name" value="Serpin_sf"/>
</dbReference>
<keyword evidence="3" id="KW-0732">Signal</keyword>
<accession>A0A1H5T114</accession>
<dbReference type="InterPro" id="IPR023796">
    <property type="entry name" value="Serpin_dom"/>
</dbReference>
<evidence type="ECO:0000313" key="5">
    <source>
        <dbReference type="EMBL" id="SEF55791.1"/>
    </source>
</evidence>
<dbReference type="RefSeq" id="WP_103915210.1">
    <property type="nucleotide sequence ID" value="NZ_FNUV01000002.1"/>
</dbReference>
<feature type="signal peptide" evidence="3">
    <location>
        <begin position="1"/>
        <end position="23"/>
    </location>
</feature>
<dbReference type="InterPro" id="IPR042178">
    <property type="entry name" value="Serpin_sf_1"/>
</dbReference>
<protein>
    <submittedName>
        <fullName evidence="5">Serpin B</fullName>
    </submittedName>
</protein>
<dbReference type="CDD" id="cd19588">
    <property type="entry name" value="serpin_miropin-like"/>
    <property type="match status" value="1"/>
</dbReference>
<feature type="chain" id="PRO_5009284542" evidence="3">
    <location>
        <begin position="24"/>
        <end position="442"/>
    </location>
</feature>
<dbReference type="AlphaFoldDB" id="A0A1H5T114"/>
<dbReference type="PROSITE" id="PS00284">
    <property type="entry name" value="SERPIN"/>
    <property type="match status" value="1"/>
</dbReference>
<feature type="domain" description="Serpin" evidence="4">
    <location>
        <begin position="84"/>
        <end position="442"/>
    </location>
</feature>
<feature type="compositionally biased region" description="Acidic residues" evidence="2">
    <location>
        <begin position="36"/>
        <end position="46"/>
    </location>
</feature>
<sequence length="442" mass="48783">MKKAIIKLGVFLLAVLLPIGCSSDDEPINEKPEVETPTDPDPEEPENPTTPSDSMVVEMLPQTRAIELTQEQKAFVAMNNDFSFNLYRAIQAADNKKSNITSPLSVAYVLGMLNNGATSITAKEIAKVLGFGDGDKQAINNYCKALIEQAPITDPSVTLQIANIVAANQNVNLEDTYKKNVTDYYSAEVASLDFSQKSSVDYLNGWCNEKSMGMIPEIIENLNPQDLLVLMNAVYFKATWTKKFDEKETKDEAFTLADGTSTKLPMMHCKALIRYCSNDIYSGISLSFGSGDKWDMKVLLPEKGKTVDDIINSLTSNSWGLNFGEIAIVDIKIPRFTTKSDVTLNDMIAKLGAPSIFDPQKADFSLISKNQKQFFVSQIKQKAAIEVSEEGTKTTTVTVERGNGFAPLELLECDFHANRPFVYIIQEASSNVVFFIGTFQGN</sequence>
<dbReference type="SMART" id="SM00093">
    <property type="entry name" value="SERPIN"/>
    <property type="match status" value="1"/>
</dbReference>
<evidence type="ECO:0000256" key="3">
    <source>
        <dbReference type="SAM" id="SignalP"/>
    </source>
</evidence>
<dbReference type="Gene3D" id="2.30.39.10">
    <property type="entry name" value="Alpha-1-antitrypsin, domain 1"/>
    <property type="match status" value="1"/>
</dbReference>